<feature type="transmembrane region" description="Helical" evidence="1">
    <location>
        <begin position="113"/>
        <end position="131"/>
    </location>
</feature>
<protein>
    <recommendedName>
        <fullName evidence="4">DUF2784 domain-containing protein</fullName>
    </recommendedName>
</protein>
<feature type="transmembrane region" description="Helical" evidence="1">
    <location>
        <begin position="52"/>
        <end position="77"/>
    </location>
</feature>
<keyword evidence="1" id="KW-1133">Transmembrane helix</keyword>
<proteinExistence type="predicted"/>
<feature type="transmembrane region" description="Helical" evidence="1">
    <location>
        <begin position="21"/>
        <end position="46"/>
    </location>
</feature>
<evidence type="ECO:0008006" key="4">
    <source>
        <dbReference type="Google" id="ProtNLM"/>
    </source>
</evidence>
<keyword evidence="1" id="KW-0812">Transmembrane</keyword>
<dbReference type="Pfam" id="PF10861">
    <property type="entry name" value="DUF2784"/>
    <property type="match status" value="1"/>
</dbReference>
<dbReference type="InterPro" id="IPR021218">
    <property type="entry name" value="DUF2784"/>
</dbReference>
<accession>A0ABQ4FQL4</accession>
<dbReference type="Proteomes" id="UP000603904">
    <property type="component" value="Unassembled WGS sequence"/>
</dbReference>
<sequence>MPAGREPIYLRGRGGQIMIYQLVWQATMASHFLVIAYIGLGGFLAWRWPRLIWPHLAACAWALVQLTGLVECPLTALENWGRRAAGERGLAPGGFIDTYITGVVYPREYLTQARAGVVVLILLSWAGVAVVTRRRRSSPRTTGTSPGPAAGASR</sequence>
<evidence type="ECO:0000313" key="2">
    <source>
        <dbReference type="EMBL" id="GIH37100.1"/>
    </source>
</evidence>
<dbReference type="EMBL" id="BOOC01000001">
    <property type="protein sequence ID" value="GIH37100.1"/>
    <property type="molecule type" value="Genomic_DNA"/>
</dbReference>
<organism evidence="2 3">
    <name type="scientific">Microbispora corallina</name>
    <dbReference type="NCBI Taxonomy" id="83302"/>
    <lineage>
        <taxon>Bacteria</taxon>
        <taxon>Bacillati</taxon>
        <taxon>Actinomycetota</taxon>
        <taxon>Actinomycetes</taxon>
        <taxon>Streptosporangiales</taxon>
        <taxon>Streptosporangiaceae</taxon>
        <taxon>Microbispora</taxon>
    </lineage>
</organism>
<reference evidence="2 3" key="1">
    <citation type="submission" date="2021-01" db="EMBL/GenBank/DDBJ databases">
        <title>Whole genome shotgun sequence of Microbispora corallina NBRC 16416.</title>
        <authorList>
            <person name="Komaki H."/>
            <person name="Tamura T."/>
        </authorList>
    </citation>
    <scope>NUCLEOTIDE SEQUENCE [LARGE SCALE GENOMIC DNA]</scope>
    <source>
        <strain evidence="2 3">NBRC 16416</strain>
    </source>
</reference>
<evidence type="ECO:0000313" key="3">
    <source>
        <dbReference type="Proteomes" id="UP000603904"/>
    </source>
</evidence>
<gene>
    <name evidence="2" type="ORF">Mco01_01000</name>
</gene>
<name>A0ABQ4FQL4_9ACTN</name>
<evidence type="ECO:0000256" key="1">
    <source>
        <dbReference type="SAM" id="Phobius"/>
    </source>
</evidence>
<keyword evidence="1" id="KW-0472">Membrane</keyword>
<keyword evidence="3" id="KW-1185">Reference proteome</keyword>
<comment type="caution">
    <text evidence="2">The sequence shown here is derived from an EMBL/GenBank/DDBJ whole genome shotgun (WGS) entry which is preliminary data.</text>
</comment>